<keyword evidence="2" id="KW-1185">Reference proteome</keyword>
<dbReference type="STRING" id="1123269.NX02_29170"/>
<dbReference type="EMBL" id="CP006644">
    <property type="protein sequence ID" value="AHE57402.1"/>
    <property type="molecule type" value="Genomic_DNA"/>
</dbReference>
<name>W0ALD8_9SPHN</name>
<proteinExistence type="predicted"/>
<evidence type="ECO:0000313" key="1">
    <source>
        <dbReference type="EMBL" id="AHE57402.1"/>
    </source>
</evidence>
<sequence length="229" mass="24904">MEAFENGDLAIIRTIRLASPGALSNTAEQVTAWADAVRNYVRDQLCSQGIVARVEIETEAVRVLLAHIDQLESRFLPQPIDTAPVDGRWILAHAPDDEFLAAAPWVIATRCDDGWHDGDGYAVHPTLWAPLPNPQPKQSGWHPAEGTIRIAHATCRDDKGQIITGVDYSIGIVRGDGTCDDYRGADIAGTIEDARARAQQLANKLGLPIVEEPGPAPRLVHLPPHETPQ</sequence>
<protein>
    <recommendedName>
        <fullName evidence="3">DUF551 domain-containing protein</fullName>
    </recommendedName>
</protein>
<dbReference type="AlphaFoldDB" id="W0ALD8"/>
<accession>W0ALD8</accession>
<dbReference type="KEGG" id="ssan:NX02_29170"/>
<dbReference type="Proteomes" id="UP000018851">
    <property type="component" value="Chromosome"/>
</dbReference>
<organism evidence="1 2">
    <name type="scientific">Sphingomonas sanxanigenens DSM 19645 = NX02</name>
    <dbReference type="NCBI Taxonomy" id="1123269"/>
    <lineage>
        <taxon>Bacteria</taxon>
        <taxon>Pseudomonadati</taxon>
        <taxon>Pseudomonadota</taxon>
        <taxon>Alphaproteobacteria</taxon>
        <taxon>Sphingomonadales</taxon>
        <taxon>Sphingomonadaceae</taxon>
        <taxon>Sphingomonas</taxon>
    </lineage>
</organism>
<gene>
    <name evidence="1" type="ORF">NX02_29170</name>
</gene>
<evidence type="ECO:0000313" key="2">
    <source>
        <dbReference type="Proteomes" id="UP000018851"/>
    </source>
</evidence>
<dbReference type="HOGENOM" id="CLU_1209176_0_0_5"/>
<reference evidence="1 2" key="1">
    <citation type="submission" date="2013-07" db="EMBL/GenBank/DDBJ databases">
        <title>Completed genome of Sphingomonas sanxanigenens NX02.</title>
        <authorList>
            <person name="Ma T."/>
            <person name="Huang H."/>
            <person name="Wu M."/>
            <person name="Li X."/>
            <person name="Li G."/>
        </authorList>
    </citation>
    <scope>NUCLEOTIDE SEQUENCE [LARGE SCALE GENOMIC DNA]</scope>
    <source>
        <strain evidence="1 2">NX02</strain>
    </source>
</reference>
<evidence type="ECO:0008006" key="3">
    <source>
        <dbReference type="Google" id="ProtNLM"/>
    </source>
</evidence>
<dbReference type="PATRIC" id="fig|1123269.5.peg.5721"/>